<accession>A0A0N4VPV0</accession>
<organism evidence="4">
    <name type="scientific">Enterobius vermicularis</name>
    <name type="common">Human pinworm</name>
    <dbReference type="NCBI Taxonomy" id="51028"/>
    <lineage>
        <taxon>Eukaryota</taxon>
        <taxon>Metazoa</taxon>
        <taxon>Ecdysozoa</taxon>
        <taxon>Nematoda</taxon>
        <taxon>Chromadorea</taxon>
        <taxon>Rhabditida</taxon>
        <taxon>Spirurina</taxon>
        <taxon>Oxyuridomorpha</taxon>
        <taxon>Oxyuroidea</taxon>
        <taxon>Oxyuridae</taxon>
        <taxon>Enterobius</taxon>
    </lineage>
</organism>
<keyword evidence="3" id="KW-1185">Reference proteome</keyword>
<dbReference type="Proteomes" id="UP000274131">
    <property type="component" value="Unassembled WGS sequence"/>
</dbReference>
<dbReference type="OrthoDB" id="10004999at2759"/>
<evidence type="ECO:0000256" key="1">
    <source>
        <dbReference type="SAM" id="MobiDB-lite"/>
    </source>
</evidence>
<reference evidence="4" key="1">
    <citation type="submission" date="2017-02" db="UniProtKB">
        <authorList>
            <consortium name="WormBaseParasite"/>
        </authorList>
    </citation>
    <scope>IDENTIFICATION</scope>
</reference>
<gene>
    <name evidence="2" type="ORF">EVEC_LOCUS12196</name>
</gene>
<feature type="region of interest" description="Disordered" evidence="1">
    <location>
        <begin position="52"/>
        <end position="72"/>
    </location>
</feature>
<proteinExistence type="predicted"/>
<dbReference type="AlphaFoldDB" id="A0A0N4VPV0"/>
<feature type="compositionally biased region" description="Basic and acidic residues" evidence="1">
    <location>
        <begin position="52"/>
        <end position="63"/>
    </location>
</feature>
<dbReference type="WBParaSite" id="EVEC_0001303401-mRNA-1">
    <property type="protein sequence ID" value="EVEC_0001303401-mRNA-1"/>
    <property type="gene ID" value="EVEC_0001303401"/>
</dbReference>
<evidence type="ECO:0000313" key="3">
    <source>
        <dbReference type="Proteomes" id="UP000274131"/>
    </source>
</evidence>
<protein>
    <submittedName>
        <fullName evidence="2 4">Uncharacterized protein</fullName>
    </submittedName>
</protein>
<dbReference type="STRING" id="51028.A0A0N4VPV0"/>
<dbReference type="EMBL" id="UXUI01013725">
    <property type="protein sequence ID" value="VDD97445.1"/>
    <property type="molecule type" value="Genomic_DNA"/>
</dbReference>
<reference evidence="2 3" key="2">
    <citation type="submission" date="2018-10" db="EMBL/GenBank/DDBJ databases">
        <authorList>
            <consortium name="Pathogen Informatics"/>
        </authorList>
    </citation>
    <scope>NUCLEOTIDE SEQUENCE [LARGE SCALE GENOMIC DNA]</scope>
</reference>
<evidence type="ECO:0000313" key="4">
    <source>
        <dbReference type="WBParaSite" id="EVEC_0001303401-mRNA-1"/>
    </source>
</evidence>
<evidence type="ECO:0000313" key="2">
    <source>
        <dbReference type="EMBL" id="VDD97445.1"/>
    </source>
</evidence>
<sequence length="100" mass="11119">MIEKKITVAFNNEIQMKTTTTVGDDDNDVDSVLNVAERIDDIRRLSASRRDALQKMASKESRKPPVQVVSPEKLQRNVSTISVTSVAKLSPTKIFSMINA</sequence>
<name>A0A0N4VPV0_ENTVE</name>